<feature type="compositionally biased region" description="Acidic residues" evidence="1">
    <location>
        <begin position="14"/>
        <end position="33"/>
    </location>
</feature>
<feature type="non-terminal residue" evidence="2">
    <location>
        <position position="1"/>
    </location>
</feature>
<feature type="region of interest" description="Disordered" evidence="1">
    <location>
        <begin position="1"/>
        <end position="33"/>
    </location>
</feature>
<comment type="caution">
    <text evidence="2">The sequence shown here is derived from an EMBL/GenBank/DDBJ whole genome shotgun (WGS) entry which is preliminary data.</text>
</comment>
<proteinExistence type="predicted"/>
<reference evidence="2 3" key="1">
    <citation type="journal article" date="2014" name="Am. J. Bot.">
        <title>Genome assembly and annotation for red clover (Trifolium pratense; Fabaceae).</title>
        <authorList>
            <person name="Istvanek J."/>
            <person name="Jaros M."/>
            <person name="Krenek A."/>
            <person name="Repkova J."/>
        </authorList>
    </citation>
    <scope>NUCLEOTIDE SEQUENCE [LARGE SCALE GENOMIC DNA]</scope>
    <source>
        <strain evidence="3">cv. Tatra</strain>
        <tissue evidence="2">Young leaves</tissue>
    </source>
</reference>
<evidence type="ECO:0000313" key="3">
    <source>
        <dbReference type="Proteomes" id="UP000236291"/>
    </source>
</evidence>
<reference evidence="2 3" key="2">
    <citation type="journal article" date="2017" name="Front. Plant Sci.">
        <title>Gene Classification and Mining of Molecular Markers Useful in Red Clover (Trifolium pratense) Breeding.</title>
        <authorList>
            <person name="Istvanek J."/>
            <person name="Dluhosova J."/>
            <person name="Dluhos P."/>
            <person name="Patkova L."/>
            <person name="Nedelnik J."/>
            <person name="Repkova J."/>
        </authorList>
    </citation>
    <scope>NUCLEOTIDE SEQUENCE [LARGE SCALE GENOMIC DNA]</scope>
    <source>
        <strain evidence="3">cv. Tatra</strain>
        <tissue evidence="2">Young leaves</tissue>
    </source>
</reference>
<gene>
    <name evidence="2" type="ORF">L195_g059896</name>
</gene>
<dbReference type="EMBL" id="ASHM01133889">
    <property type="protein sequence ID" value="PNX59858.1"/>
    <property type="molecule type" value="Genomic_DNA"/>
</dbReference>
<protein>
    <submittedName>
        <fullName evidence="2">Uncharacterized protein</fullName>
    </submittedName>
</protein>
<dbReference type="AlphaFoldDB" id="A0A2K3K0R2"/>
<dbReference type="Proteomes" id="UP000236291">
    <property type="component" value="Unassembled WGS sequence"/>
</dbReference>
<evidence type="ECO:0000313" key="2">
    <source>
        <dbReference type="EMBL" id="PNX59858.1"/>
    </source>
</evidence>
<name>A0A2K3K0R2_TRIPR</name>
<organism evidence="2 3">
    <name type="scientific">Trifolium pratense</name>
    <name type="common">Red clover</name>
    <dbReference type="NCBI Taxonomy" id="57577"/>
    <lineage>
        <taxon>Eukaryota</taxon>
        <taxon>Viridiplantae</taxon>
        <taxon>Streptophyta</taxon>
        <taxon>Embryophyta</taxon>
        <taxon>Tracheophyta</taxon>
        <taxon>Spermatophyta</taxon>
        <taxon>Magnoliopsida</taxon>
        <taxon>eudicotyledons</taxon>
        <taxon>Gunneridae</taxon>
        <taxon>Pentapetalae</taxon>
        <taxon>rosids</taxon>
        <taxon>fabids</taxon>
        <taxon>Fabales</taxon>
        <taxon>Fabaceae</taxon>
        <taxon>Papilionoideae</taxon>
        <taxon>50 kb inversion clade</taxon>
        <taxon>NPAAA clade</taxon>
        <taxon>Hologalegina</taxon>
        <taxon>IRL clade</taxon>
        <taxon>Trifolieae</taxon>
        <taxon>Trifolium</taxon>
    </lineage>
</organism>
<sequence>GRIEGDRIVVPEGLETEEASDEEEGTEEGDRDE</sequence>
<evidence type="ECO:0000256" key="1">
    <source>
        <dbReference type="SAM" id="MobiDB-lite"/>
    </source>
</evidence>
<accession>A0A2K3K0R2</accession>